<evidence type="ECO:0000259" key="2">
    <source>
        <dbReference type="PROSITE" id="PS51762"/>
    </source>
</evidence>
<protein>
    <recommendedName>
        <fullName evidence="2">GH16 domain-containing protein</fullName>
    </recommendedName>
</protein>
<evidence type="ECO:0000313" key="3">
    <source>
        <dbReference type="EMBL" id="GAA0590192.1"/>
    </source>
</evidence>
<keyword evidence="4" id="KW-1185">Reference proteome</keyword>
<sequence>MADSFYESFDNGAGQLTHHWAGNVDTSVKGQITLSGYSGVMERPWGSDSGHGYGQYYVTAKVEGNQVGPAALLWPSNDQWPGTELDFVEVLRDGTAYGTAHHGNNGYDWYEAKMFWDLDESQVHTYGINWQADRVSFSVDGRDAGTVWMDTKDAAHGGSNVVFGAMNKNDNTSITVYDMSYTPNGGDWWG</sequence>
<dbReference type="EMBL" id="BAAAFZ010000047">
    <property type="protein sequence ID" value="GAA0590192.1"/>
    <property type="molecule type" value="Genomic_DNA"/>
</dbReference>
<accession>A0ABN1FGM6</accession>
<reference evidence="3 4" key="1">
    <citation type="journal article" date="2019" name="Int. J. Syst. Evol. Microbiol.">
        <title>The Global Catalogue of Microorganisms (GCM) 10K type strain sequencing project: providing services to taxonomists for standard genome sequencing and annotation.</title>
        <authorList>
            <consortium name="The Broad Institute Genomics Platform"/>
            <consortium name="The Broad Institute Genome Sequencing Center for Infectious Disease"/>
            <person name="Wu L."/>
            <person name="Ma J."/>
        </authorList>
    </citation>
    <scope>NUCLEOTIDE SEQUENCE [LARGE SCALE GENOMIC DNA]</scope>
    <source>
        <strain evidence="3 4">JCM 9933</strain>
    </source>
</reference>
<dbReference type="InterPro" id="IPR013320">
    <property type="entry name" value="ConA-like_dom_sf"/>
</dbReference>
<organism evidence="3 4">
    <name type="scientific">Craurococcus roseus</name>
    <dbReference type="NCBI Taxonomy" id="77585"/>
    <lineage>
        <taxon>Bacteria</taxon>
        <taxon>Pseudomonadati</taxon>
        <taxon>Pseudomonadota</taxon>
        <taxon>Alphaproteobacteria</taxon>
        <taxon>Acetobacterales</taxon>
        <taxon>Acetobacteraceae</taxon>
        <taxon>Craurococcus</taxon>
    </lineage>
</organism>
<evidence type="ECO:0000313" key="4">
    <source>
        <dbReference type="Proteomes" id="UP001501588"/>
    </source>
</evidence>
<evidence type="ECO:0000256" key="1">
    <source>
        <dbReference type="ARBA" id="ARBA00006865"/>
    </source>
</evidence>
<gene>
    <name evidence="3" type="ORF">GCM10009416_30930</name>
</gene>
<comment type="similarity">
    <text evidence="1">Belongs to the glycosyl hydrolase 16 family.</text>
</comment>
<dbReference type="PROSITE" id="PS51762">
    <property type="entry name" value="GH16_2"/>
    <property type="match status" value="1"/>
</dbReference>
<dbReference type="Pfam" id="PF00722">
    <property type="entry name" value="Glyco_hydro_16"/>
    <property type="match status" value="1"/>
</dbReference>
<dbReference type="RefSeq" id="WP_343896257.1">
    <property type="nucleotide sequence ID" value="NZ_BAAAFZ010000047.1"/>
</dbReference>
<proteinExistence type="inferred from homology"/>
<feature type="domain" description="GH16" evidence="2">
    <location>
        <begin position="1"/>
        <end position="190"/>
    </location>
</feature>
<dbReference type="InterPro" id="IPR000757">
    <property type="entry name" value="Beta-glucanase-like"/>
</dbReference>
<dbReference type="SUPFAM" id="SSF49899">
    <property type="entry name" value="Concanavalin A-like lectins/glucanases"/>
    <property type="match status" value="1"/>
</dbReference>
<dbReference type="Proteomes" id="UP001501588">
    <property type="component" value="Unassembled WGS sequence"/>
</dbReference>
<comment type="caution">
    <text evidence="3">The sequence shown here is derived from an EMBL/GenBank/DDBJ whole genome shotgun (WGS) entry which is preliminary data.</text>
</comment>
<dbReference type="Gene3D" id="2.60.120.200">
    <property type="match status" value="1"/>
</dbReference>
<name>A0ABN1FGM6_9PROT</name>